<evidence type="ECO:0000313" key="2">
    <source>
        <dbReference type="Proteomes" id="UP000280696"/>
    </source>
</evidence>
<dbReference type="Proteomes" id="UP000280696">
    <property type="component" value="Unassembled WGS sequence"/>
</dbReference>
<evidence type="ECO:0000313" key="1">
    <source>
        <dbReference type="EMBL" id="RKI89755.1"/>
    </source>
</evidence>
<organism evidence="1 2">
    <name type="scientific">Parablautia intestinalis</name>
    <dbReference type="NCBI Taxonomy" id="2320100"/>
    <lineage>
        <taxon>Bacteria</taxon>
        <taxon>Bacillati</taxon>
        <taxon>Bacillota</taxon>
        <taxon>Clostridia</taxon>
        <taxon>Lachnospirales</taxon>
        <taxon>Lachnospiraceae</taxon>
        <taxon>Parablautia</taxon>
    </lineage>
</organism>
<accession>A0A3A9ATT8</accession>
<sequence length="63" mass="7065">MEKEYPSLSGIEILPYHSLGKEKAAAVNKAYEVTALTPDEVVKNTWREKLKCFGCSEKVLSSF</sequence>
<dbReference type="RefSeq" id="WP_120471403.1">
    <property type="nucleotide sequence ID" value="NZ_RAYQ01000019.1"/>
</dbReference>
<protein>
    <submittedName>
        <fullName evidence="1">Uncharacterized protein</fullName>
    </submittedName>
</protein>
<keyword evidence="2" id="KW-1185">Reference proteome</keyword>
<dbReference type="EMBL" id="RAYQ01000019">
    <property type="protein sequence ID" value="RKI89755.1"/>
    <property type="molecule type" value="Genomic_DNA"/>
</dbReference>
<dbReference type="AlphaFoldDB" id="A0A3A9ATT8"/>
<reference evidence="1 2" key="1">
    <citation type="submission" date="2018-09" db="EMBL/GenBank/DDBJ databases">
        <title>Murine metabolic-syndrome-specific gut microbial biobank.</title>
        <authorList>
            <person name="Liu C."/>
        </authorList>
    </citation>
    <scope>NUCLEOTIDE SEQUENCE [LARGE SCALE GENOMIC DNA]</scope>
    <source>
        <strain evidence="1 2">0.1xD8-82</strain>
    </source>
</reference>
<comment type="caution">
    <text evidence="1">The sequence shown here is derived from an EMBL/GenBank/DDBJ whole genome shotgun (WGS) entry which is preliminary data.</text>
</comment>
<proteinExistence type="predicted"/>
<name>A0A3A9ATT8_9FIRM</name>
<gene>
    <name evidence="1" type="ORF">D7V94_16320</name>
</gene>